<dbReference type="Pfam" id="PF22725">
    <property type="entry name" value="GFO_IDH_MocA_C3"/>
    <property type="match status" value="1"/>
</dbReference>
<evidence type="ECO:0000313" key="5">
    <source>
        <dbReference type="Proteomes" id="UP000289954"/>
    </source>
</evidence>
<sequence length="393" mass="41723">MTDEQATPVTATTPPLRVAIVGTGAIAHAHQQVLATDPGVVTVAVADPNPQVRDTFADRYGIDGRYDTLADLLAAQPVDVVHLCTPPGLHREQAVAALRAGAHVVCEKPPVLSLADLDAVLDVAEEVGRQYAVVFQQRTGTAVGHVQRLLADGELGRPLVGVCHTLWYRRQEDYYAVPWRGKWATEGGGPLLGLGIHQLDLLAFLLGEWAEVDARAFRLARDVETEDTSTAVVRFANGAVVSVLTTSLSPRQTSYVRVDTTLGTVEVEHLYGHDARSWRLTPAPLVTGGTPEPAPASWTLPADDEPSGHTPLLRAVYEALRTGAPLPPVAADPHRSLELVTAIYASASLGRPVTKADLAPGSALRDGFLHGVEDLRDVDAQGVVAGERPDGGA</sequence>
<proteinExistence type="predicted"/>
<comment type="caution">
    <text evidence="4">The sequence shown here is derived from an EMBL/GenBank/DDBJ whole genome shotgun (WGS) entry which is preliminary data.</text>
</comment>
<dbReference type="Proteomes" id="UP000289954">
    <property type="component" value="Unassembled WGS sequence"/>
</dbReference>
<dbReference type="Pfam" id="PF01408">
    <property type="entry name" value="GFO_IDH_MocA"/>
    <property type="match status" value="1"/>
</dbReference>
<dbReference type="InterPro" id="IPR000683">
    <property type="entry name" value="Gfo/Idh/MocA-like_OxRdtase_N"/>
</dbReference>
<keyword evidence="1" id="KW-0520">NAD</keyword>
<accession>A0A402DST9</accession>
<gene>
    <name evidence="4" type="ORF">CBZ_22650</name>
</gene>
<keyword evidence="5" id="KW-1185">Reference proteome</keyword>
<name>A0A402DST9_9CELL</name>
<dbReference type="EMBL" id="BIMR01000184">
    <property type="protein sequence ID" value="GCE77209.1"/>
    <property type="molecule type" value="Genomic_DNA"/>
</dbReference>
<dbReference type="InterPro" id="IPR052515">
    <property type="entry name" value="Gfo/Idh/MocA_Oxidoreductase"/>
</dbReference>
<evidence type="ECO:0000259" key="2">
    <source>
        <dbReference type="Pfam" id="PF01408"/>
    </source>
</evidence>
<evidence type="ECO:0000313" key="4">
    <source>
        <dbReference type="EMBL" id="GCE77209.1"/>
    </source>
</evidence>
<evidence type="ECO:0000256" key="1">
    <source>
        <dbReference type="ARBA" id="ARBA00023027"/>
    </source>
</evidence>
<dbReference type="Gene3D" id="3.40.50.720">
    <property type="entry name" value="NAD(P)-binding Rossmann-like Domain"/>
    <property type="match status" value="1"/>
</dbReference>
<evidence type="ECO:0000259" key="3">
    <source>
        <dbReference type="Pfam" id="PF22725"/>
    </source>
</evidence>
<dbReference type="InterPro" id="IPR055170">
    <property type="entry name" value="GFO_IDH_MocA-like_dom"/>
</dbReference>
<dbReference type="SUPFAM" id="SSF55347">
    <property type="entry name" value="Glyceraldehyde-3-phosphate dehydrogenase-like, C-terminal domain"/>
    <property type="match status" value="1"/>
</dbReference>
<dbReference type="AlphaFoldDB" id="A0A402DST9"/>
<dbReference type="OrthoDB" id="9815825at2"/>
<feature type="domain" description="GFO/IDH/MocA-like oxidoreductase" evidence="3">
    <location>
        <begin position="145"/>
        <end position="265"/>
    </location>
</feature>
<dbReference type="Gene3D" id="3.30.360.10">
    <property type="entry name" value="Dihydrodipicolinate Reductase, domain 2"/>
    <property type="match status" value="1"/>
</dbReference>
<dbReference type="PANTHER" id="PTHR43249:SF1">
    <property type="entry name" value="D-GLUCOSIDE 3-DEHYDROGENASE"/>
    <property type="match status" value="1"/>
</dbReference>
<dbReference type="InterPro" id="IPR036291">
    <property type="entry name" value="NAD(P)-bd_dom_sf"/>
</dbReference>
<dbReference type="GO" id="GO:0000166">
    <property type="term" value="F:nucleotide binding"/>
    <property type="evidence" value="ECO:0007669"/>
    <property type="project" value="InterPro"/>
</dbReference>
<feature type="domain" description="Gfo/Idh/MocA-like oxidoreductase N-terminal" evidence="2">
    <location>
        <begin position="16"/>
        <end position="133"/>
    </location>
</feature>
<organism evidence="4 5">
    <name type="scientific">Cellulomonas biazotea</name>
    <dbReference type="NCBI Taxonomy" id="1709"/>
    <lineage>
        <taxon>Bacteria</taxon>
        <taxon>Bacillati</taxon>
        <taxon>Actinomycetota</taxon>
        <taxon>Actinomycetes</taxon>
        <taxon>Micrococcales</taxon>
        <taxon>Cellulomonadaceae</taxon>
        <taxon>Cellulomonas</taxon>
    </lineage>
</organism>
<dbReference type="SUPFAM" id="SSF51735">
    <property type="entry name" value="NAD(P)-binding Rossmann-fold domains"/>
    <property type="match status" value="1"/>
</dbReference>
<reference evidence="4 5" key="1">
    <citation type="submission" date="2019-01" db="EMBL/GenBank/DDBJ databases">
        <title>Draft genome sequence of Cellulomonas takizawaensis strain TKZ-21.</title>
        <authorList>
            <person name="Yamamura H."/>
            <person name="Hayashi T."/>
            <person name="Hamada M."/>
            <person name="Serisawa Y."/>
            <person name="Matsuyama K."/>
            <person name="Nakagawa Y."/>
            <person name="Otoguro M."/>
            <person name="Yanagida F."/>
            <person name="Hayakawa M."/>
        </authorList>
    </citation>
    <scope>NUCLEOTIDE SEQUENCE [LARGE SCALE GENOMIC DNA]</scope>
    <source>
        <strain evidence="4 5">NBRC12680</strain>
    </source>
</reference>
<dbReference type="PANTHER" id="PTHR43249">
    <property type="entry name" value="UDP-N-ACETYL-2-AMINO-2-DEOXY-D-GLUCURONATE OXIDASE"/>
    <property type="match status" value="1"/>
</dbReference>
<dbReference type="RefSeq" id="WP_130781811.1">
    <property type="nucleotide sequence ID" value="NZ_BIMR01000184.1"/>
</dbReference>
<protein>
    <submittedName>
        <fullName evidence="4">Oxidoreductase</fullName>
    </submittedName>
</protein>